<evidence type="ECO:0000256" key="3">
    <source>
        <dbReference type="ARBA" id="ARBA00022475"/>
    </source>
</evidence>
<feature type="transmembrane region" description="Helical" evidence="8">
    <location>
        <begin position="73"/>
        <end position="94"/>
    </location>
</feature>
<dbReference type="PANTHER" id="PTHR43549">
    <property type="entry name" value="MULTIDRUG RESISTANCE PROTEIN YPNP-RELATED"/>
    <property type="match status" value="1"/>
</dbReference>
<evidence type="ECO:0000256" key="1">
    <source>
        <dbReference type="ARBA" id="ARBA00004429"/>
    </source>
</evidence>
<organism evidence="9 10">
    <name type="scientific">Skermanella aerolata</name>
    <dbReference type="NCBI Taxonomy" id="393310"/>
    <lineage>
        <taxon>Bacteria</taxon>
        <taxon>Pseudomonadati</taxon>
        <taxon>Pseudomonadota</taxon>
        <taxon>Alphaproteobacteria</taxon>
        <taxon>Rhodospirillales</taxon>
        <taxon>Azospirillaceae</taxon>
        <taxon>Skermanella</taxon>
    </lineage>
</organism>
<feature type="transmembrane region" description="Helical" evidence="8">
    <location>
        <begin position="34"/>
        <end position="53"/>
    </location>
</feature>
<dbReference type="GO" id="GO:0015297">
    <property type="term" value="F:antiporter activity"/>
    <property type="evidence" value="ECO:0007669"/>
    <property type="project" value="InterPro"/>
</dbReference>
<evidence type="ECO:0000256" key="2">
    <source>
        <dbReference type="ARBA" id="ARBA00022448"/>
    </source>
</evidence>
<dbReference type="InterPro" id="IPR002528">
    <property type="entry name" value="MATE_fam"/>
</dbReference>
<dbReference type="AlphaFoldDB" id="A0A512DNE6"/>
<feature type="transmembrane region" description="Helical" evidence="8">
    <location>
        <begin position="262"/>
        <end position="287"/>
    </location>
</feature>
<feature type="transmembrane region" description="Helical" evidence="8">
    <location>
        <begin position="115"/>
        <end position="138"/>
    </location>
</feature>
<feature type="transmembrane region" description="Helical" evidence="8">
    <location>
        <begin position="381"/>
        <end position="402"/>
    </location>
</feature>
<protein>
    <submittedName>
        <fullName evidence="9">MATE family efflux transporter</fullName>
    </submittedName>
</protein>
<comment type="caution">
    <text evidence="9">The sequence shown here is derived from an EMBL/GenBank/DDBJ whole genome shotgun (WGS) entry which is preliminary data.</text>
</comment>
<evidence type="ECO:0000313" key="10">
    <source>
        <dbReference type="Proteomes" id="UP000321523"/>
    </source>
</evidence>
<evidence type="ECO:0000256" key="4">
    <source>
        <dbReference type="ARBA" id="ARBA00022692"/>
    </source>
</evidence>
<feature type="transmembrane region" description="Helical" evidence="8">
    <location>
        <begin position="191"/>
        <end position="210"/>
    </location>
</feature>
<comment type="subcellular location">
    <subcellularLocation>
        <location evidence="1">Cell inner membrane</location>
        <topology evidence="1">Multi-pass membrane protein</topology>
    </subcellularLocation>
</comment>
<evidence type="ECO:0000256" key="6">
    <source>
        <dbReference type="ARBA" id="ARBA00023136"/>
    </source>
</evidence>
<dbReference type="InterPro" id="IPR052031">
    <property type="entry name" value="Membrane_Transporter-Flippase"/>
</dbReference>
<keyword evidence="4 8" id="KW-0812">Transmembrane</keyword>
<name>A0A512DNE6_9PROT</name>
<dbReference type="CDD" id="cd13148">
    <property type="entry name" value="MATE_like_3"/>
    <property type="match status" value="1"/>
</dbReference>
<keyword evidence="3" id="KW-1003">Cell membrane</keyword>
<dbReference type="Pfam" id="PF01554">
    <property type="entry name" value="MatE"/>
    <property type="match status" value="2"/>
</dbReference>
<reference evidence="9 10" key="1">
    <citation type="submission" date="2019-07" db="EMBL/GenBank/DDBJ databases">
        <title>Whole genome shotgun sequence of Skermanella aerolata NBRC 106429.</title>
        <authorList>
            <person name="Hosoyama A."/>
            <person name="Uohara A."/>
            <person name="Ohji S."/>
            <person name="Ichikawa N."/>
        </authorList>
    </citation>
    <scope>NUCLEOTIDE SEQUENCE [LARGE SCALE GENOMIC DNA]</scope>
    <source>
        <strain evidence="9 10">NBRC 106429</strain>
    </source>
</reference>
<dbReference type="RefSeq" id="WP_044426578.1">
    <property type="nucleotide sequence ID" value="NZ_BJYZ01000007.1"/>
</dbReference>
<keyword evidence="5 8" id="KW-1133">Transmembrane helix</keyword>
<gene>
    <name evidence="9" type="ORF">SAE02_18380</name>
</gene>
<evidence type="ECO:0000256" key="5">
    <source>
        <dbReference type="ARBA" id="ARBA00022989"/>
    </source>
</evidence>
<dbReference type="Proteomes" id="UP000321523">
    <property type="component" value="Unassembled WGS sequence"/>
</dbReference>
<feature type="region of interest" description="Disordered" evidence="7">
    <location>
        <begin position="1"/>
        <end position="23"/>
    </location>
</feature>
<feature type="transmembrane region" description="Helical" evidence="8">
    <location>
        <begin position="409"/>
        <end position="431"/>
    </location>
</feature>
<feature type="transmembrane region" description="Helical" evidence="8">
    <location>
        <begin position="158"/>
        <end position="179"/>
    </location>
</feature>
<proteinExistence type="predicted"/>
<dbReference type="GO" id="GO:0005886">
    <property type="term" value="C:plasma membrane"/>
    <property type="evidence" value="ECO:0007669"/>
    <property type="project" value="UniProtKB-SubCell"/>
</dbReference>
<dbReference type="EMBL" id="BJYZ01000007">
    <property type="protein sequence ID" value="GEO37690.1"/>
    <property type="molecule type" value="Genomic_DNA"/>
</dbReference>
<accession>A0A512DNE6</accession>
<dbReference type="InterPro" id="IPR048279">
    <property type="entry name" value="MdtK-like"/>
</dbReference>
<keyword evidence="6 8" id="KW-0472">Membrane</keyword>
<feature type="compositionally biased region" description="Low complexity" evidence="7">
    <location>
        <begin position="1"/>
        <end position="15"/>
    </location>
</feature>
<feature type="transmembrane region" description="Helical" evidence="8">
    <location>
        <begin position="307"/>
        <end position="328"/>
    </location>
</feature>
<feature type="transmembrane region" description="Helical" evidence="8">
    <location>
        <begin position="437"/>
        <end position="465"/>
    </location>
</feature>
<feature type="transmembrane region" description="Helical" evidence="8">
    <location>
        <begin position="340"/>
        <end position="361"/>
    </location>
</feature>
<dbReference type="NCBIfam" id="TIGR00797">
    <property type="entry name" value="matE"/>
    <property type="match status" value="1"/>
</dbReference>
<dbReference type="PANTHER" id="PTHR43549:SF3">
    <property type="entry name" value="MULTIDRUG RESISTANCE PROTEIN YPNP-RELATED"/>
    <property type="match status" value="1"/>
</dbReference>
<keyword evidence="10" id="KW-1185">Reference proteome</keyword>
<evidence type="ECO:0000313" key="9">
    <source>
        <dbReference type="EMBL" id="GEO37690.1"/>
    </source>
</evidence>
<evidence type="ECO:0000256" key="7">
    <source>
        <dbReference type="SAM" id="MobiDB-lite"/>
    </source>
</evidence>
<evidence type="ECO:0000256" key="8">
    <source>
        <dbReference type="SAM" id="Phobius"/>
    </source>
</evidence>
<sequence>MSAVAALPAQPAPLQDTASDGMNPRTRRLLQGPIIPTLLLLAWPNVLVMMAQASTGLIETWWVSHLGTDALTGMALVFPGFMLMTMLSAGAIGGGISSAVARALGADRRDDADALVLHAVVINLGLGAATSALFLVFGRQIYGAMGGQGASLDAALQYSNVVFAGNVLVWLMNALASVIRGTGNMLVPSMAICLGVVMLIPLSPVLIFGFGPIPALGIAGGGLAVVLTTALMIAVLAWYILSGRSVVRLRAGRLRWPLFADILRVGAVGAVSTLQTTLTVALTTALVGAAGGPDAVAGYGTGARLEYLLIPLVFGLGAPMVALVGTNIGAGQHRRALRIALTGGALAFIVTETIGIAAAIWPTAWLNLFGSNPLMLETGTAYLQFVGPAYGFFGLGLSLYFASQGAGRLGWPLLAGLVRMVIAVAGGWAVLAATGSLAWTFATLGLALVVYGTMLAGAIASGVWFRSGDRKAIDRS</sequence>
<dbReference type="PIRSF" id="PIRSF006603">
    <property type="entry name" value="DinF"/>
    <property type="match status" value="1"/>
</dbReference>
<feature type="transmembrane region" description="Helical" evidence="8">
    <location>
        <begin position="216"/>
        <end position="241"/>
    </location>
</feature>
<keyword evidence="2" id="KW-0813">Transport</keyword>
<dbReference type="GO" id="GO:0042910">
    <property type="term" value="F:xenobiotic transmembrane transporter activity"/>
    <property type="evidence" value="ECO:0007669"/>
    <property type="project" value="InterPro"/>
</dbReference>